<comment type="similarity">
    <text evidence="1">Belongs to the peptidase C40 family.</text>
</comment>
<keyword evidence="10" id="KW-1185">Reference proteome</keyword>
<evidence type="ECO:0000256" key="1">
    <source>
        <dbReference type="ARBA" id="ARBA00007074"/>
    </source>
</evidence>
<dbReference type="SUPFAM" id="SSF54001">
    <property type="entry name" value="Cysteine proteinases"/>
    <property type="match status" value="1"/>
</dbReference>
<feature type="coiled-coil region" evidence="5">
    <location>
        <begin position="170"/>
        <end position="197"/>
    </location>
</feature>
<dbReference type="OrthoDB" id="5177647at2"/>
<feature type="region of interest" description="Disordered" evidence="6">
    <location>
        <begin position="432"/>
        <end position="501"/>
    </location>
</feature>
<dbReference type="PANTHER" id="PTHR47359">
    <property type="entry name" value="PEPTIDOGLYCAN DL-ENDOPEPTIDASE CWLO"/>
    <property type="match status" value="1"/>
</dbReference>
<protein>
    <submittedName>
        <fullName evidence="9">Glycoside hydrolase</fullName>
    </submittedName>
</protein>
<evidence type="ECO:0000313" key="10">
    <source>
        <dbReference type="Proteomes" id="UP000248039"/>
    </source>
</evidence>
<evidence type="ECO:0000256" key="2">
    <source>
        <dbReference type="ARBA" id="ARBA00022670"/>
    </source>
</evidence>
<dbReference type="EMBL" id="PYBW01000115">
    <property type="protein sequence ID" value="PYC70991.1"/>
    <property type="molecule type" value="Genomic_DNA"/>
</dbReference>
<dbReference type="InterPro" id="IPR038765">
    <property type="entry name" value="Papain-like_cys_pep_sf"/>
</dbReference>
<name>A0A2V4N9P0_9ACTN</name>
<keyword evidence="5" id="KW-0175">Coiled coil</keyword>
<dbReference type="GO" id="GO:0006508">
    <property type="term" value="P:proteolysis"/>
    <property type="evidence" value="ECO:0007669"/>
    <property type="project" value="UniProtKB-KW"/>
</dbReference>
<evidence type="ECO:0000313" key="9">
    <source>
        <dbReference type="EMBL" id="PYC70991.1"/>
    </source>
</evidence>
<dbReference type="InterPro" id="IPR051794">
    <property type="entry name" value="PG_Endopeptidase_C40"/>
</dbReference>
<evidence type="ECO:0000256" key="5">
    <source>
        <dbReference type="SAM" id="Coils"/>
    </source>
</evidence>
<organism evidence="9 10">
    <name type="scientific">Streptomyces tateyamensis</name>
    <dbReference type="NCBI Taxonomy" id="565073"/>
    <lineage>
        <taxon>Bacteria</taxon>
        <taxon>Bacillati</taxon>
        <taxon>Actinomycetota</taxon>
        <taxon>Actinomycetes</taxon>
        <taxon>Kitasatosporales</taxon>
        <taxon>Streptomycetaceae</taxon>
        <taxon>Streptomyces</taxon>
    </lineage>
</organism>
<reference evidence="9 10" key="1">
    <citation type="submission" date="2018-03" db="EMBL/GenBank/DDBJ databases">
        <title>Bioinformatic expansion and discovery of thiopeptide antibiotics.</title>
        <authorList>
            <person name="Schwalen C.J."/>
            <person name="Hudson G.A."/>
            <person name="Mitchell D.A."/>
        </authorList>
    </citation>
    <scope>NUCLEOTIDE SEQUENCE [LARGE SCALE GENOMIC DNA]</scope>
    <source>
        <strain evidence="9 10">ATCC 21389</strain>
    </source>
</reference>
<dbReference type="PANTHER" id="PTHR47359:SF3">
    <property type="entry name" value="NLP_P60 DOMAIN-CONTAINING PROTEIN-RELATED"/>
    <property type="match status" value="1"/>
</dbReference>
<evidence type="ECO:0000259" key="8">
    <source>
        <dbReference type="PROSITE" id="PS51935"/>
    </source>
</evidence>
<keyword evidence="2" id="KW-0645">Protease</keyword>
<dbReference type="RefSeq" id="WP_110672577.1">
    <property type="nucleotide sequence ID" value="NZ_PYBW01000115.1"/>
</dbReference>
<dbReference type="Pfam" id="PF00877">
    <property type="entry name" value="NLPC_P60"/>
    <property type="match status" value="1"/>
</dbReference>
<comment type="caution">
    <text evidence="9">The sequence shown here is derived from an EMBL/GenBank/DDBJ whole genome shotgun (WGS) entry which is preliminary data.</text>
</comment>
<evidence type="ECO:0000256" key="7">
    <source>
        <dbReference type="SAM" id="SignalP"/>
    </source>
</evidence>
<dbReference type="InterPro" id="IPR000064">
    <property type="entry name" value="NLP_P60_dom"/>
</dbReference>
<feature type="signal peptide" evidence="7">
    <location>
        <begin position="1"/>
        <end position="42"/>
    </location>
</feature>
<accession>A0A2V4N9P0</accession>
<proteinExistence type="inferred from homology"/>
<evidence type="ECO:0000256" key="3">
    <source>
        <dbReference type="ARBA" id="ARBA00022801"/>
    </source>
</evidence>
<evidence type="ECO:0000256" key="6">
    <source>
        <dbReference type="SAM" id="MobiDB-lite"/>
    </source>
</evidence>
<feature type="domain" description="NlpC/P60" evidence="8">
    <location>
        <begin position="263"/>
        <end position="393"/>
    </location>
</feature>
<sequence length="501" mass="50967">MWAVRRDQIIPRQPWRRAAMRCGAVLAFAALALPVGAGAAFADPSSSAPASAPAVPGVSSGADPLAEAKATLGPMLDKIHLLYQNAETATEQYNATAQKLAAQQGAAAALDKQLAEQQTLVDTGLDVAAELAADQYQNGNLSAYGQLLLTEDPYQAVHLTELLAAAGRSQAAFIAQLKSEQAELQKLKAQSSAALADSTALLAQQDRDKTEIARQLATVEQLVSGLTGAQQQDLELLEKQQADDAQMAFLASGALGQGERTPSAAGRQAVAWALGQLGKPYEWGAVGPNSYDCSGLTSQAWLHAGKEIPRTSQDQWAGLQHIPLNQLRPGDLVIYNQGATHVAMYIGGGLVVVAPHTGAVVRVSPVGAGAILGAVRPDPQDGSDDKGGAWKVPDVLQNAQTLTPIAPSLGSVQGLPTVAPLPAILPVLPVTPPKPTVTPQPSASPTSASPSASASGSASPTPSGSPDPSATPSGSSSPSASTSGSPSAAPSGTSPSATHSP</sequence>
<dbReference type="GO" id="GO:0008234">
    <property type="term" value="F:cysteine-type peptidase activity"/>
    <property type="evidence" value="ECO:0007669"/>
    <property type="project" value="UniProtKB-KW"/>
</dbReference>
<dbReference type="AlphaFoldDB" id="A0A2V4N9P0"/>
<feature type="chain" id="PRO_5015918260" evidence="7">
    <location>
        <begin position="43"/>
        <end position="501"/>
    </location>
</feature>
<keyword evidence="3 9" id="KW-0378">Hydrolase</keyword>
<keyword evidence="4" id="KW-0788">Thiol protease</keyword>
<feature type="compositionally biased region" description="Low complexity" evidence="6">
    <location>
        <begin position="439"/>
        <end position="501"/>
    </location>
</feature>
<dbReference type="PROSITE" id="PS51935">
    <property type="entry name" value="NLPC_P60"/>
    <property type="match status" value="1"/>
</dbReference>
<dbReference type="Gene3D" id="3.90.1720.10">
    <property type="entry name" value="endopeptidase domain like (from Nostoc punctiforme)"/>
    <property type="match status" value="1"/>
</dbReference>
<gene>
    <name evidence="9" type="ORF">C7C46_27150</name>
</gene>
<dbReference type="Proteomes" id="UP000248039">
    <property type="component" value="Unassembled WGS sequence"/>
</dbReference>
<evidence type="ECO:0000256" key="4">
    <source>
        <dbReference type="ARBA" id="ARBA00022807"/>
    </source>
</evidence>
<keyword evidence="7" id="KW-0732">Signal</keyword>